<reference evidence="4 5" key="1">
    <citation type="submission" date="2024-12" db="EMBL/GenBank/DDBJ databases">
        <authorList>
            <person name="Lee Y."/>
        </authorList>
    </citation>
    <scope>NUCLEOTIDE SEQUENCE [LARGE SCALE GENOMIC DNA]</scope>
    <source>
        <strain evidence="4 5">03SUJ4</strain>
    </source>
</reference>
<dbReference type="Proteomes" id="UP001634747">
    <property type="component" value="Unassembled WGS sequence"/>
</dbReference>
<evidence type="ECO:0000313" key="4">
    <source>
        <dbReference type="EMBL" id="MFN2976928.1"/>
    </source>
</evidence>
<dbReference type="Gene3D" id="3.40.630.30">
    <property type="match status" value="1"/>
</dbReference>
<evidence type="ECO:0000259" key="3">
    <source>
        <dbReference type="PROSITE" id="PS51186"/>
    </source>
</evidence>
<dbReference type="RefSeq" id="WP_263414892.1">
    <property type="nucleotide sequence ID" value="NZ_BAABBH010000001.1"/>
</dbReference>
<dbReference type="PANTHER" id="PTHR43800:SF1">
    <property type="entry name" value="PEPTIDYL-LYSINE N-ACETYLTRANSFERASE YJAB"/>
    <property type="match status" value="1"/>
</dbReference>
<keyword evidence="5" id="KW-1185">Reference proteome</keyword>
<dbReference type="SUPFAM" id="SSF55729">
    <property type="entry name" value="Acyl-CoA N-acyltransferases (Nat)"/>
    <property type="match status" value="1"/>
</dbReference>
<feature type="domain" description="N-acetyltransferase" evidence="3">
    <location>
        <begin position="173"/>
        <end position="327"/>
    </location>
</feature>
<dbReference type="PANTHER" id="PTHR43800">
    <property type="entry name" value="PEPTIDYL-LYSINE N-ACETYLTRANSFERASE YJAB"/>
    <property type="match status" value="1"/>
</dbReference>
<keyword evidence="1" id="KW-0808">Transferase</keyword>
<organism evidence="4 5">
    <name type="scientific">Terriglobus aquaticus</name>
    <dbReference type="NCBI Taxonomy" id="940139"/>
    <lineage>
        <taxon>Bacteria</taxon>
        <taxon>Pseudomonadati</taxon>
        <taxon>Acidobacteriota</taxon>
        <taxon>Terriglobia</taxon>
        <taxon>Terriglobales</taxon>
        <taxon>Acidobacteriaceae</taxon>
        <taxon>Terriglobus</taxon>
    </lineage>
</organism>
<dbReference type="InterPro" id="IPR000182">
    <property type="entry name" value="GNAT_dom"/>
</dbReference>
<evidence type="ECO:0000313" key="5">
    <source>
        <dbReference type="Proteomes" id="UP001634747"/>
    </source>
</evidence>
<dbReference type="PROSITE" id="PS51186">
    <property type="entry name" value="GNAT"/>
    <property type="match status" value="1"/>
</dbReference>
<keyword evidence="2" id="KW-0012">Acyltransferase</keyword>
<evidence type="ECO:0000256" key="1">
    <source>
        <dbReference type="ARBA" id="ARBA00022679"/>
    </source>
</evidence>
<proteinExistence type="predicted"/>
<gene>
    <name evidence="4" type="ORF">ACK2TP_14250</name>
</gene>
<name>A0ABW9KP44_9BACT</name>
<dbReference type="Pfam" id="PF00583">
    <property type="entry name" value="Acetyltransf_1"/>
    <property type="match status" value="1"/>
</dbReference>
<comment type="caution">
    <text evidence="4">The sequence shown here is derived from an EMBL/GenBank/DDBJ whole genome shotgun (WGS) entry which is preliminary data.</text>
</comment>
<dbReference type="EMBL" id="JBJYXY010000001">
    <property type="protein sequence ID" value="MFN2976928.1"/>
    <property type="molecule type" value="Genomic_DNA"/>
</dbReference>
<protein>
    <submittedName>
        <fullName evidence="4">GNAT family N-acetyltransferase</fullName>
    </submittedName>
</protein>
<accession>A0ABW9KP44</accession>
<evidence type="ECO:0000256" key="2">
    <source>
        <dbReference type="ARBA" id="ARBA00023315"/>
    </source>
</evidence>
<dbReference type="InterPro" id="IPR016181">
    <property type="entry name" value="Acyl_CoA_acyltransferase"/>
</dbReference>
<sequence>MLDAYDIRDLRLHPGRDLRTLLTEESAVWRRDLLWDYSGSIELLMGYLDQRILPGFVAIERRTGQVHGYTFAVFESQKAVVGDLFAYGPRRLELQRGLLRHLLPMLQHTPGVERVESQLLVTPEDLQPGFTEAGFRSYPRLFMQAALPDQRELIPSGSLVRSDEEPTPELGSLRLRRWTAPMYQPAADLIHRAYVGHGDTEINDQYRTVQGCMRFLHNIVRFPGCGTFTPEHTWVLVDERSGELDGLLLTTRVESNTTHIPQLCLAPRRRGRGLGRMMMRHAATELARAGQRTVTLTVTEANTSAMHLYRDLGFTPRHRFHAAVWWK</sequence>